<proteinExistence type="predicted"/>
<organism evidence="3 4">
    <name type="scientific">Pseudonaja textilis</name>
    <name type="common">Eastern brown snake</name>
    <dbReference type="NCBI Taxonomy" id="8673"/>
    <lineage>
        <taxon>Eukaryota</taxon>
        <taxon>Metazoa</taxon>
        <taxon>Chordata</taxon>
        <taxon>Craniata</taxon>
        <taxon>Vertebrata</taxon>
        <taxon>Euteleostomi</taxon>
        <taxon>Lepidosauria</taxon>
        <taxon>Squamata</taxon>
        <taxon>Bifurcata</taxon>
        <taxon>Unidentata</taxon>
        <taxon>Episquamata</taxon>
        <taxon>Toxicofera</taxon>
        <taxon>Serpentes</taxon>
        <taxon>Colubroidea</taxon>
        <taxon>Elapidae</taxon>
        <taxon>Hydrophiinae</taxon>
        <taxon>Pseudonaja</taxon>
    </lineage>
</organism>
<keyword evidence="1" id="KW-0472">Membrane</keyword>
<reference evidence="3" key="2">
    <citation type="submission" date="2025-09" db="UniProtKB">
        <authorList>
            <consortium name="Ensembl"/>
        </authorList>
    </citation>
    <scope>IDENTIFICATION</scope>
</reference>
<accession>A0A670YE38</accession>
<dbReference type="GO" id="GO:0005524">
    <property type="term" value="F:ATP binding"/>
    <property type="evidence" value="ECO:0007669"/>
    <property type="project" value="InterPro"/>
</dbReference>
<dbReference type="GO" id="GO:0016887">
    <property type="term" value="F:ATP hydrolysis activity"/>
    <property type="evidence" value="ECO:0007669"/>
    <property type="project" value="InterPro"/>
</dbReference>
<reference evidence="3" key="1">
    <citation type="submission" date="2025-08" db="UniProtKB">
        <authorList>
            <consortium name="Ensembl"/>
        </authorList>
    </citation>
    <scope>IDENTIFICATION</scope>
</reference>
<evidence type="ECO:0000259" key="2">
    <source>
        <dbReference type="Pfam" id="PF00005"/>
    </source>
</evidence>
<keyword evidence="1" id="KW-0812">Transmembrane</keyword>
<keyword evidence="1" id="KW-1133">Transmembrane helix</keyword>
<feature type="transmembrane region" description="Helical" evidence="1">
    <location>
        <begin position="57"/>
        <end position="75"/>
    </location>
</feature>
<name>A0A670YE38_PSETE</name>
<dbReference type="InterPro" id="IPR003439">
    <property type="entry name" value="ABC_transporter-like_ATP-bd"/>
</dbReference>
<dbReference type="Gene3D" id="3.40.50.300">
    <property type="entry name" value="P-loop containing nucleotide triphosphate hydrolases"/>
    <property type="match status" value="1"/>
</dbReference>
<dbReference type="Ensembl" id="ENSPTXT00000007038.1">
    <property type="protein sequence ID" value="ENSPTXP00000006815.1"/>
    <property type="gene ID" value="ENSPTXG00000004982.1"/>
</dbReference>
<dbReference type="SUPFAM" id="SSF52540">
    <property type="entry name" value="P-loop containing nucleoside triphosphate hydrolases"/>
    <property type="match status" value="1"/>
</dbReference>
<dbReference type="InterPro" id="IPR027417">
    <property type="entry name" value="P-loop_NTPase"/>
</dbReference>
<feature type="domain" description="ABC transporter" evidence="2">
    <location>
        <begin position="134"/>
        <end position="171"/>
    </location>
</feature>
<evidence type="ECO:0000256" key="1">
    <source>
        <dbReference type="SAM" id="Phobius"/>
    </source>
</evidence>
<dbReference type="Proteomes" id="UP000472273">
    <property type="component" value="Unplaced"/>
</dbReference>
<keyword evidence="4" id="KW-1185">Reference proteome</keyword>
<dbReference type="AlphaFoldDB" id="A0A670YE38"/>
<dbReference type="GeneTree" id="ENSGT00940000158172"/>
<evidence type="ECO:0000313" key="3">
    <source>
        <dbReference type="Ensembl" id="ENSPTXP00000006815.1"/>
    </source>
</evidence>
<sequence>MVQWHSVRRVQYFRLLLLTASCLQFGSSDLTRLKVDSAFHPSEFKTTFLNCPNTPKYLTFTLLFMGILFLGAYGLRRSFFFFLKPSFWIKKTKNYEELYESCGNENLDFNQVIEPIPSEFKGKEAIRLIIFLIDLSFDIYEGQITALLGHSGTGKTTLMNILCGLCPPSDGIYC</sequence>
<protein>
    <recommendedName>
        <fullName evidence="2">ABC transporter domain-containing protein</fullName>
    </recommendedName>
</protein>
<dbReference type="Pfam" id="PF00005">
    <property type="entry name" value="ABC_tran"/>
    <property type="match status" value="1"/>
</dbReference>
<evidence type="ECO:0000313" key="4">
    <source>
        <dbReference type="Proteomes" id="UP000472273"/>
    </source>
</evidence>